<accession>A0A1X6X220</accession>
<dbReference type="AlphaFoldDB" id="A0A1X6X220"/>
<organism evidence="2 3">
    <name type="scientific">Brachybacterium nesterenkovii</name>
    <dbReference type="NCBI Taxonomy" id="47847"/>
    <lineage>
        <taxon>Bacteria</taxon>
        <taxon>Bacillati</taxon>
        <taxon>Actinomycetota</taxon>
        <taxon>Actinomycetes</taxon>
        <taxon>Micrococcales</taxon>
        <taxon>Dermabacteraceae</taxon>
        <taxon>Brachybacterium</taxon>
    </lineage>
</organism>
<dbReference type="Pfam" id="PF09348">
    <property type="entry name" value="DUF1990"/>
    <property type="match status" value="1"/>
</dbReference>
<keyword evidence="3" id="KW-1185">Reference proteome</keyword>
<protein>
    <recommendedName>
        <fullName evidence="1">DUF1990 domain-containing protein</fullName>
    </recommendedName>
</protein>
<gene>
    <name evidence="2" type="ORF">FM110_08650</name>
</gene>
<dbReference type="SUPFAM" id="SSF55961">
    <property type="entry name" value="Bet v1-like"/>
    <property type="match status" value="1"/>
</dbReference>
<dbReference type="EMBL" id="FWFG01000069">
    <property type="protein sequence ID" value="SLM92640.1"/>
    <property type="molecule type" value="Genomic_DNA"/>
</dbReference>
<proteinExistence type="predicted"/>
<dbReference type="InterPro" id="IPR018960">
    <property type="entry name" value="DUF1990"/>
</dbReference>
<evidence type="ECO:0000259" key="1">
    <source>
        <dbReference type="Pfam" id="PF09348"/>
    </source>
</evidence>
<evidence type="ECO:0000313" key="3">
    <source>
        <dbReference type="Proteomes" id="UP000195981"/>
    </source>
</evidence>
<evidence type="ECO:0000313" key="2">
    <source>
        <dbReference type="EMBL" id="SLM92640.1"/>
    </source>
</evidence>
<feature type="domain" description="DUF1990" evidence="1">
    <location>
        <begin position="3"/>
        <end position="92"/>
    </location>
</feature>
<reference evidence="2 3" key="1">
    <citation type="submission" date="2017-02" db="EMBL/GenBank/DDBJ databases">
        <authorList>
            <person name="Peterson S.W."/>
        </authorList>
    </citation>
    <scope>NUCLEOTIDE SEQUENCE [LARGE SCALE GENOMIC DNA]</scope>
    <source>
        <strain evidence="2 3">CIP104813</strain>
    </source>
</reference>
<sequence length="106" mass="12034">MLMRLGPWSFRFRIPCRVLELIEEPDRRGFAYATLPGHPDTGIESFVLRREEDGTVRFTVSAVSRPGTWFTRLGAPLLDVPQDRMTDRYLRALGTAAPGDPFIGLR</sequence>
<name>A0A1X6X220_9MICO</name>
<dbReference type="Proteomes" id="UP000195981">
    <property type="component" value="Unassembled WGS sequence"/>
</dbReference>